<evidence type="ECO:0000259" key="1">
    <source>
        <dbReference type="Pfam" id="PF04471"/>
    </source>
</evidence>
<reference evidence="2 3" key="1">
    <citation type="journal article" date="2011" name="J. Bacteriol.">
        <title>Complete genome sequence of the hyperthermophilic, piezophilic, heterotrophic, and carboxydotrophic archaeon Thermococcus barophilus MP.</title>
        <authorList>
            <person name="Vannier P."/>
            <person name="Marteinsson V.T."/>
            <person name="Fridjonsson O.H."/>
            <person name="Oger P."/>
            <person name="Jebbar M."/>
        </authorList>
    </citation>
    <scope>NUCLEOTIDE SEQUENCE [LARGE SCALE GENOMIC DNA]</scope>
    <source>
        <strain evidence="3">DSM 11836 / MP</strain>
    </source>
</reference>
<sequence>MPRNRGKGSGFEKKIASRYKRAGYFIERNKVKNGTEIDIIAKKKRQKKLVIETKAGKQVVTSSVIRKLAEVARSIKGKPVLVIGPRVSLTKPAKKEAKKRNIRIRKVYC</sequence>
<feature type="domain" description="Restriction endonuclease type IV Mrr" evidence="1">
    <location>
        <begin position="8"/>
        <end position="103"/>
    </location>
</feature>
<dbReference type="RefSeq" id="WP_013747457.1">
    <property type="nucleotide sequence ID" value="NC_015471.1"/>
</dbReference>
<dbReference type="InterPro" id="IPR007560">
    <property type="entry name" value="Restrct_endonuc_IV_Mrr"/>
</dbReference>
<dbReference type="GeneID" id="10549086"/>
<protein>
    <recommendedName>
        <fullName evidence="1">Restriction endonuclease type IV Mrr domain-containing protein</fullName>
    </recommendedName>
</protein>
<dbReference type="GO" id="GO:0004519">
    <property type="term" value="F:endonuclease activity"/>
    <property type="evidence" value="ECO:0007669"/>
    <property type="project" value="InterPro"/>
</dbReference>
<dbReference type="GO" id="GO:0009307">
    <property type="term" value="P:DNA restriction-modification system"/>
    <property type="evidence" value="ECO:0007669"/>
    <property type="project" value="InterPro"/>
</dbReference>
<gene>
    <name evidence="2" type="ordered locus">TERMP_02262</name>
</gene>
<dbReference type="KEGG" id="tba:TERMP_02262"/>
<dbReference type="EMBL" id="CP002373">
    <property type="protein sequence ID" value="ADT85235.1"/>
    <property type="molecule type" value="Genomic_DNA"/>
</dbReference>
<accession>F0LN96</accession>
<dbReference type="InterPro" id="IPR011335">
    <property type="entry name" value="Restrct_endonuc-II-like"/>
</dbReference>
<dbReference type="Proteomes" id="UP000007478">
    <property type="component" value="Plasmid pTBMP1"/>
</dbReference>
<dbReference type="AlphaFoldDB" id="F0LN96"/>
<dbReference type="eggNOG" id="arCOG04267">
    <property type="taxonomic scope" value="Archaea"/>
</dbReference>
<dbReference type="Gene3D" id="3.40.1350.10">
    <property type="match status" value="1"/>
</dbReference>
<dbReference type="SUPFAM" id="SSF52980">
    <property type="entry name" value="Restriction endonuclease-like"/>
    <property type="match status" value="1"/>
</dbReference>
<dbReference type="InterPro" id="IPR011856">
    <property type="entry name" value="tRNA_endonuc-like_dom_sf"/>
</dbReference>
<proteinExistence type="predicted"/>
<name>F0LN96_THEBM</name>
<evidence type="ECO:0000313" key="2">
    <source>
        <dbReference type="EMBL" id="ADT85235.1"/>
    </source>
</evidence>
<geneLocation type="plasmid" evidence="2 3">
    <name>pTBMP1</name>
</geneLocation>
<dbReference type="HOGENOM" id="CLU_2178012_0_0_2"/>
<evidence type="ECO:0000313" key="3">
    <source>
        <dbReference type="Proteomes" id="UP000007478"/>
    </source>
</evidence>
<dbReference type="GO" id="GO:0003677">
    <property type="term" value="F:DNA binding"/>
    <property type="evidence" value="ECO:0007669"/>
    <property type="project" value="InterPro"/>
</dbReference>
<dbReference type="Pfam" id="PF04471">
    <property type="entry name" value="Mrr_cat"/>
    <property type="match status" value="1"/>
</dbReference>
<keyword evidence="3" id="KW-1185">Reference proteome</keyword>
<keyword evidence="2" id="KW-0614">Plasmid</keyword>
<organism evidence="2 3">
    <name type="scientific">Thermococcus barophilus (strain DSM 11836 / MP)</name>
    <dbReference type="NCBI Taxonomy" id="391623"/>
    <lineage>
        <taxon>Archaea</taxon>
        <taxon>Methanobacteriati</taxon>
        <taxon>Methanobacteriota</taxon>
        <taxon>Thermococci</taxon>
        <taxon>Thermococcales</taxon>
        <taxon>Thermococcaceae</taxon>
        <taxon>Thermococcus</taxon>
    </lineage>
</organism>
<dbReference type="PATRIC" id="fig|391623.17.peg.2256"/>